<reference evidence="1 2" key="1">
    <citation type="journal article" date="2019" name="Nat. Ecol. Evol.">
        <title>Megaphylogeny resolves global patterns of mushroom evolution.</title>
        <authorList>
            <person name="Varga T."/>
            <person name="Krizsan K."/>
            <person name="Foldi C."/>
            <person name="Dima B."/>
            <person name="Sanchez-Garcia M."/>
            <person name="Sanchez-Ramirez S."/>
            <person name="Szollosi G.J."/>
            <person name="Szarkandi J.G."/>
            <person name="Papp V."/>
            <person name="Albert L."/>
            <person name="Andreopoulos W."/>
            <person name="Angelini C."/>
            <person name="Antonin V."/>
            <person name="Barry K.W."/>
            <person name="Bougher N.L."/>
            <person name="Buchanan P."/>
            <person name="Buyck B."/>
            <person name="Bense V."/>
            <person name="Catcheside P."/>
            <person name="Chovatia M."/>
            <person name="Cooper J."/>
            <person name="Damon W."/>
            <person name="Desjardin D."/>
            <person name="Finy P."/>
            <person name="Geml J."/>
            <person name="Haridas S."/>
            <person name="Hughes K."/>
            <person name="Justo A."/>
            <person name="Karasinski D."/>
            <person name="Kautmanova I."/>
            <person name="Kiss B."/>
            <person name="Kocsube S."/>
            <person name="Kotiranta H."/>
            <person name="LaButti K.M."/>
            <person name="Lechner B.E."/>
            <person name="Liimatainen K."/>
            <person name="Lipzen A."/>
            <person name="Lukacs Z."/>
            <person name="Mihaltcheva S."/>
            <person name="Morgado L.N."/>
            <person name="Niskanen T."/>
            <person name="Noordeloos M.E."/>
            <person name="Ohm R.A."/>
            <person name="Ortiz-Santana B."/>
            <person name="Ovrebo C."/>
            <person name="Racz N."/>
            <person name="Riley R."/>
            <person name="Savchenko A."/>
            <person name="Shiryaev A."/>
            <person name="Soop K."/>
            <person name="Spirin V."/>
            <person name="Szebenyi C."/>
            <person name="Tomsovsky M."/>
            <person name="Tulloss R.E."/>
            <person name="Uehling J."/>
            <person name="Grigoriev I.V."/>
            <person name="Vagvolgyi C."/>
            <person name="Papp T."/>
            <person name="Martin F.M."/>
            <person name="Miettinen O."/>
            <person name="Hibbett D.S."/>
            <person name="Nagy L.G."/>
        </authorList>
    </citation>
    <scope>NUCLEOTIDE SEQUENCE [LARGE SCALE GENOMIC DNA]</scope>
    <source>
        <strain evidence="1 2">OMC1185</strain>
    </source>
</reference>
<protein>
    <submittedName>
        <fullName evidence="1">Uncharacterized protein</fullName>
    </submittedName>
</protein>
<organism evidence="1 2">
    <name type="scientific">Heliocybe sulcata</name>
    <dbReference type="NCBI Taxonomy" id="5364"/>
    <lineage>
        <taxon>Eukaryota</taxon>
        <taxon>Fungi</taxon>
        <taxon>Dikarya</taxon>
        <taxon>Basidiomycota</taxon>
        <taxon>Agaricomycotina</taxon>
        <taxon>Agaricomycetes</taxon>
        <taxon>Gloeophyllales</taxon>
        <taxon>Gloeophyllaceae</taxon>
        <taxon>Heliocybe</taxon>
    </lineage>
</organism>
<dbReference type="Proteomes" id="UP000305948">
    <property type="component" value="Unassembled WGS sequence"/>
</dbReference>
<dbReference type="EMBL" id="ML213515">
    <property type="protein sequence ID" value="TFK49666.1"/>
    <property type="molecule type" value="Genomic_DNA"/>
</dbReference>
<sequence length="94" mass="10440">MLSSLRRPAHLCGLWATGLQAIQQWHKRNRRVAQSKLPYMEEELLKTARGALTVAKKGKHEAGGAIASEQGFEKLPSMGIPGGGEWRQQVDCTW</sequence>
<evidence type="ECO:0000313" key="2">
    <source>
        <dbReference type="Proteomes" id="UP000305948"/>
    </source>
</evidence>
<accession>A0A5C3MZN0</accession>
<proteinExistence type="predicted"/>
<evidence type="ECO:0000313" key="1">
    <source>
        <dbReference type="EMBL" id="TFK49666.1"/>
    </source>
</evidence>
<gene>
    <name evidence="1" type="ORF">OE88DRAFT_1662248</name>
</gene>
<name>A0A5C3MZN0_9AGAM</name>
<keyword evidence="2" id="KW-1185">Reference proteome</keyword>
<dbReference type="AlphaFoldDB" id="A0A5C3MZN0"/>